<keyword evidence="3" id="KW-1185">Reference proteome</keyword>
<dbReference type="PANTHER" id="PTHR34666">
    <property type="entry name" value="EXPRESSED PROTEIN"/>
    <property type="match status" value="1"/>
</dbReference>
<dbReference type="AlphaFoldDB" id="A0A5N6RUZ2"/>
<reference evidence="2 3" key="1">
    <citation type="submission" date="2019-06" db="EMBL/GenBank/DDBJ databases">
        <title>A chromosomal-level reference genome of Carpinus fangiana (Coryloideae, Betulaceae).</title>
        <authorList>
            <person name="Yang X."/>
            <person name="Wang Z."/>
            <person name="Zhang L."/>
            <person name="Hao G."/>
            <person name="Liu J."/>
            <person name="Yang Y."/>
        </authorList>
    </citation>
    <scope>NUCLEOTIDE SEQUENCE [LARGE SCALE GENOMIC DNA]</scope>
    <source>
        <strain evidence="2">Cfa_2016G</strain>
        <tissue evidence="2">Leaf</tissue>
    </source>
</reference>
<dbReference type="EMBL" id="CM017328">
    <property type="protein sequence ID" value="KAE8126175.1"/>
    <property type="molecule type" value="Genomic_DNA"/>
</dbReference>
<sequence length="165" mass="19246">MLTDEFSFPKITTDTIPDHHFTISASPRRDFSLVYPDYNLDEDNCGRGEGFGRKSFSYLESKMKREILDAAASPEMSEEKMDMLWEDFNEELQRVSKSSMDKEKEADQRLSTSGATKDMQEFCDLQALKMSKTSRKRPNVMVVMKILKKLRLLRTRNSPQIKHDY</sequence>
<protein>
    <submittedName>
        <fullName evidence="2">Uncharacterized protein</fullName>
    </submittedName>
</protein>
<dbReference type="OrthoDB" id="1917400at2759"/>
<feature type="region of interest" description="Disordered" evidence="1">
    <location>
        <begin position="95"/>
        <end position="115"/>
    </location>
</feature>
<proteinExistence type="predicted"/>
<gene>
    <name evidence="2" type="ORF">FH972_020918</name>
</gene>
<accession>A0A5N6RUZ2</accession>
<dbReference type="PANTHER" id="PTHR34666:SF1">
    <property type="entry name" value="OS02G0554800 PROTEIN"/>
    <property type="match status" value="1"/>
</dbReference>
<name>A0A5N6RUZ2_9ROSI</name>
<evidence type="ECO:0000313" key="2">
    <source>
        <dbReference type="EMBL" id="KAE8126175.1"/>
    </source>
</evidence>
<evidence type="ECO:0000313" key="3">
    <source>
        <dbReference type="Proteomes" id="UP000327013"/>
    </source>
</evidence>
<organism evidence="2 3">
    <name type="scientific">Carpinus fangiana</name>
    <dbReference type="NCBI Taxonomy" id="176857"/>
    <lineage>
        <taxon>Eukaryota</taxon>
        <taxon>Viridiplantae</taxon>
        <taxon>Streptophyta</taxon>
        <taxon>Embryophyta</taxon>
        <taxon>Tracheophyta</taxon>
        <taxon>Spermatophyta</taxon>
        <taxon>Magnoliopsida</taxon>
        <taxon>eudicotyledons</taxon>
        <taxon>Gunneridae</taxon>
        <taxon>Pentapetalae</taxon>
        <taxon>rosids</taxon>
        <taxon>fabids</taxon>
        <taxon>Fagales</taxon>
        <taxon>Betulaceae</taxon>
        <taxon>Carpinus</taxon>
    </lineage>
</organism>
<evidence type="ECO:0000256" key="1">
    <source>
        <dbReference type="SAM" id="MobiDB-lite"/>
    </source>
</evidence>
<dbReference type="Proteomes" id="UP000327013">
    <property type="component" value="Chromosome 8"/>
</dbReference>
<feature type="compositionally biased region" description="Basic and acidic residues" evidence="1">
    <location>
        <begin position="95"/>
        <end position="108"/>
    </location>
</feature>